<protein>
    <submittedName>
        <fullName evidence="2">Phosphatidylinositol-glycan biosynthesis class W protein</fullName>
    </submittedName>
</protein>
<evidence type="ECO:0000313" key="2">
    <source>
        <dbReference type="WBParaSite" id="PS1159_v2.g9047.t1"/>
    </source>
</evidence>
<reference evidence="2" key="1">
    <citation type="submission" date="2022-11" db="UniProtKB">
        <authorList>
            <consortium name="WormBaseParasite"/>
        </authorList>
    </citation>
    <scope>IDENTIFICATION</scope>
</reference>
<dbReference type="Proteomes" id="UP000887580">
    <property type="component" value="Unplaced"/>
</dbReference>
<evidence type="ECO:0000313" key="1">
    <source>
        <dbReference type="Proteomes" id="UP000887580"/>
    </source>
</evidence>
<accession>A0AC35GUR2</accession>
<sequence length="405" mass="46740">MPRLSTGTNQFETLALPAIFAFSILIRNLILKRLNSKKYFTSIYLFFLDYFIFVFPQLLAMTLLADHLIEFIGFLFMLSIFIKYFFPKSKETAQHFPSCDMYTYLRVFVQISTAVAILGVDFRIFPRRFAKTISYGTSPSKKQNYNYSKKSILQFFYSMTALMILGFGKPLLMSIFNYRHELTEYGTHWNFFMTLAVLKIVAFLPSIISILIGIFGSICLASQQDFENYLLSDNRNYDSILDSNREGLISLCGYVLILDISRRFGDDMKNLLNAISSWQSTAYSFALTGLYYSLYYIITVYFDYQPSRRIANLPYILQCLGATHYTTAIVQIPMLFSTISKHSNENLPTLLNYIGSWSLTTFLSANILTGIINVSIQTDQIYSNALQFFILFGRRKEVEGGRRED</sequence>
<dbReference type="WBParaSite" id="PS1159_v2.g9047.t1">
    <property type="protein sequence ID" value="PS1159_v2.g9047.t1"/>
    <property type="gene ID" value="PS1159_v2.g9047"/>
</dbReference>
<proteinExistence type="predicted"/>
<organism evidence="1 2">
    <name type="scientific">Panagrolaimus sp. PS1159</name>
    <dbReference type="NCBI Taxonomy" id="55785"/>
    <lineage>
        <taxon>Eukaryota</taxon>
        <taxon>Metazoa</taxon>
        <taxon>Ecdysozoa</taxon>
        <taxon>Nematoda</taxon>
        <taxon>Chromadorea</taxon>
        <taxon>Rhabditida</taxon>
        <taxon>Tylenchina</taxon>
        <taxon>Panagrolaimomorpha</taxon>
        <taxon>Panagrolaimoidea</taxon>
        <taxon>Panagrolaimidae</taxon>
        <taxon>Panagrolaimus</taxon>
    </lineage>
</organism>
<name>A0AC35GUR2_9BILA</name>